<accession>A0ACC0CIY4</accession>
<name>A0ACC0CIY4_9PEZI</name>
<dbReference type="EMBL" id="MU394450">
    <property type="protein sequence ID" value="KAI6080373.1"/>
    <property type="molecule type" value="Genomic_DNA"/>
</dbReference>
<reference evidence="1 2" key="1">
    <citation type="journal article" date="2022" name="New Phytol.">
        <title>Ecological generalism drives hyperdiversity of secondary metabolite gene clusters in xylarialean endophytes.</title>
        <authorList>
            <person name="Franco M.E.E."/>
            <person name="Wisecaver J.H."/>
            <person name="Arnold A.E."/>
            <person name="Ju Y.M."/>
            <person name="Slot J.C."/>
            <person name="Ahrendt S."/>
            <person name="Moore L.P."/>
            <person name="Eastman K.E."/>
            <person name="Scott K."/>
            <person name="Konkel Z."/>
            <person name="Mondo S.J."/>
            <person name="Kuo A."/>
            <person name="Hayes R.D."/>
            <person name="Haridas S."/>
            <person name="Andreopoulos B."/>
            <person name="Riley R."/>
            <person name="LaButti K."/>
            <person name="Pangilinan J."/>
            <person name="Lipzen A."/>
            <person name="Amirebrahimi M."/>
            <person name="Yan J."/>
            <person name="Adam C."/>
            <person name="Keymanesh K."/>
            <person name="Ng V."/>
            <person name="Louie K."/>
            <person name="Northen T."/>
            <person name="Drula E."/>
            <person name="Henrissat B."/>
            <person name="Hsieh H.M."/>
            <person name="Youens-Clark K."/>
            <person name="Lutzoni F."/>
            <person name="Miadlikowska J."/>
            <person name="Eastwood D.C."/>
            <person name="Hamelin R.C."/>
            <person name="Grigoriev I.V."/>
            <person name="U'Ren J.M."/>
        </authorList>
    </citation>
    <scope>NUCLEOTIDE SEQUENCE [LARGE SCALE GENOMIC DNA]</scope>
    <source>
        <strain evidence="1 2">ER1909</strain>
    </source>
</reference>
<evidence type="ECO:0000313" key="2">
    <source>
        <dbReference type="Proteomes" id="UP001497680"/>
    </source>
</evidence>
<evidence type="ECO:0000313" key="1">
    <source>
        <dbReference type="EMBL" id="KAI6080373.1"/>
    </source>
</evidence>
<protein>
    <submittedName>
        <fullName evidence="1">Heterokaryon incompatibility protein-domain-containing protein</fullName>
    </submittedName>
</protein>
<gene>
    <name evidence="1" type="ORF">F4821DRAFT_251668</name>
</gene>
<dbReference type="Proteomes" id="UP001497680">
    <property type="component" value="Unassembled WGS sequence"/>
</dbReference>
<proteinExistence type="predicted"/>
<keyword evidence="2" id="KW-1185">Reference proteome</keyword>
<sequence length="656" mass="74441">MSELPIYEPLGSNSIRLLSIIPGFSSETIRCNLHTVDINQAPTYDALSYVWGTEESDERITCNGEKVKVTKNLINALRHLRPLPRWESVISWPTDHKLHSIHNAWREFATNRQEKQEHSNYQQNPIWIDAICINQNDNIEKANQVKLMDVIYANASLVRIWLGKTEDSPLNLYREHNNSLSPQERQKRELERQTDAYSHTVRTGVHLGQYGKMPIILAFVAQALRNSKAGNNCGTELGSSEDAIRRNLLSGFPSRSSREWNIVREFFSNQWFQRIWIMQEVVLAKQAIAIMGNWQIEWTAIGQAAAWFQANGFALPTIPIRGEMEDLLPVSRVATMWQMHSDKRRPLLQVLRDFRGRQATLNVDRVYAAYSLAEETRRTTHLDPLIEPAYDKSCAEVYRDLARFLVIENGDLLVLSHAAGIQETRTSPWPSWVPDWSQQKTSTELADHYQGVPLPYHADGGQCLTIGDSTDPECFSVQGVPADVIQKYGDKLISYGIQHKMSKEDDEFVLSSWKLVEHLTTGIYSQKSNALDGSKTTNLQHAFISTLTAGLTDTCQPIEKDPGFIDAAVDWLLKHFNHKIPLSSLSQKSRWPDRIWTSSNAGRFHKAFTRVCLNRRFFVTAGDLMGIGPETIETGDVIAVLFGGKVPYVLRQLGEG</sequence>
<organism evidence="1 2">
    <name type="scientific">Hypoxylon rubiginosum</name>
    <dbReference type="NCBI Taxonomy" id="110542"/>
    <lineage>
        <taxon>Eukaryota</taxon>
        <taxon>Fungi</taxon>
        <taxon>Dikarya</taxon>
        <taxon>Ascomycota</taxon>
        <taxon>Pezizomycotina</taxon>
        <taxon>Sordariomycetes</taxon>
        <taxon>Xylariomycetidae</taxon>
        <taxon>Xylariales</taxon>
        <taxon>Hypoxylaceae</taxon>
        <taxon>Hypoxylon</taxon>
    </lineage>
</organism>
<comment type="caution">
    <text evidence="1">The sequence shown here is derived from an EMBL/GenBank/DDBJ whole genome shotgun (WGS) entry which is preliminary data.</text>
</comment>